<proteinExistence type="predicted"/>
<dbReference type="EMBL" id="CAJJDM010000095">
    <property type="protein sequence ID" value="CAD8093182.1"/>
    <property type="molecule type" value="Genomic_DNA"/>
</dbReference>
<dbReference type="Pfam" id="PF01343">
    <property type="entry name" value="Peptidase_S49"/>
    <property type="match status" value="1"/>
</dbReference>
<organism evidence="2 3">
    <name type="scientific">Paramecium primaurelia</name>
    <dbReference type="NCBI Taxonomy" id="5886"/>
    <lineage>
        <taxon>Eukaryota</taxon>
        <taxon>Sar</taxon>
        <taxon>Alveolata</taxon>
        <taxon>Ciliophora</taxon>
        <taxon>Intramacronucleata</taxon>
        <taxon>Oligohymenophorea</taxon>
        <taxon>Peniculida</taxon>
        <taxon>Parameciidae</taxon>
        <taxon>Paramecium</taxon>
    </lineage>
</organism>
<sequence>MSTMLYNSVRFMLKPWRPKREIFHFVFSKAMTQSSATKIIFQLRKHIQEKPKVLMLSINSAYGDITQAQIVAEAFQQAASNLDAPFYTFIDCYALGSAYYLASCGTEVYANPFSLIGEVQPCKRSIGFQNVLQNLKINYRQSRRESILLDAFTKVSEKQLEFVNKELKTEFQFALDQIKQNRVGKIKKFDESHIYTAQQALENGLIDDICTFDEVLAKKYPKYKFRELTLFKDDNSMIIVQGQLHLAIENLLTKFENNCQLFVNENVYHDIQEQISELLSNALNNIDIQQSAYDLMMDYLNDFIINSNKY</sequence>
<evidence type="ECO:0000259" key="1">
    <source>
        <dbReference type="Pfam" id="PF01343"/>
    </source>
</evidence>
<gene>
    <name evidence="2" type="ORF">PPRIM_AZ9-3.1.T0920163</name>
</gene>
<protein>
    <recommendedName>
        <fullName evidence="1">Peptidase S49 domain-containing protein</fullName>
    </recommendedName>
</protein>
<comment type="caution">
    <text evidence="2">The sequence shown here is derived from an EMBL/GenBank/DDBJ whole genome shotgun (WGS) entry which is preliminary data.</text>
</comment>
<evidence type="ECO:0000313" key="2">
    <source>
        <dbReference type="EMBL" id="CAD8093182.1"/>
    </source>
</evidence>
<dbReference type="Proteomes" id="UP000688137">
    <property type="component" value="Unassembled WGS sequence"/>
</dbReference>
<keyword evidence="3" id="KW-1185">Reference proteome</keyword>
<evidence type="ECO:0000313" key="3">
    <source>
        <dbReference type="Proteomes" id="UP000688137"/>
    </source>
</evidence>
<accession>A0A8S1NLZ9</accession>
<dbReference type="GO" id="GO:0008233">
    <property type="term" value="F:peptidase activity"/>
    <property type="evidence" value="ECO:0007669"/>
    <property type="project" value="InterPro"/>
</dbReference>
<dbReference type="PANTHER" id="PTHR33209">
    <property type="entry name" value="PROTEASE 4"/>
    <property type="match status" value="1"/>
</dbReference>
<dbReference type="AlphaFoldDB" id="A0A8S1NLZ9"/>
<reference evidence="2" key="1">
    <citation type="submission" date="2021-01" db="EMBL/GenBank/DDBJ databases">
        <authorList>
            <consortium name="Genoscope - CEA"/>
            <person name="William W."/>
        </authorList>
    </citation>
    <scope>NUCLEOTIDE SEQUENCE</scope>
</reference>
<dbReference type="GO" id="GO:0006508">
    <property type="term" value="P:proteolysis"/>
    <property type="evidence" value="ECO:0007669"/>
    <property type="project" value="InterPro"/>
</dbReference>
<dbReference type="OMA" id="TEFQFAL"/>
<dbReference type="PANTHER" id="PTHR33209:SF2">
    <property type="entry name" value="CHROMOSOME UNDETERMINED SCAFFOLD_55, WHOLE GENOME SHOTGUN SEQUENCE"/>
    <property type="match status" value="1"/>
</dbReference>
<name>A0A8S1NLZ9_PARPR</name>
<dbReference type="InterPro" id="IPR002142">
    <property type="entry name" value="Peptidase_S49"/>
</dbReference>
<feature type="domain" description="Peptidase S49" evidence="1">
    <location>
        <begin position="85"/>
        <end position="218"/>
    </location>
</feature>